<name>A0A3N4JJR6_9PEZI</name>
<accession>A0A3N4JJR6</accession>
<evidence type="ECO:0000313" key="2">
    <source>
        <dbReference type="Proteomes" id="UP000276215"/>
    </source>
</evidence>
<proteinExistence type="predicted"/>
<dbReference type="OrthoDB" id="5400059at2759"/>
<gene>
    <name evidence="1" type="ORF">L873DRAFT_1844198</name>
</gene>
<sequence length="247" mass="28206">MHQSKVLSLRNHLDGQKLRQVIHPQAWSLVYLRALKITLVKGVIGRSFIDGAPDAILEESELIELLEGILGVEKPYGNVDNRRTALIDFIVALGVNLETCGPRRHAEKFVGAPLRASLDVTPIHLWLRFFNPSIAVCTPSRLRGNPNYQVVGYLLAIAHKYFRIRPERAKERQYLVRLDSDSRAYFARTLVTWKYLDTLENGNIAEDEEGFEMEISEVYDLKDTYQRAAFVAALTCVYAKILKYENL</sequence>
<keyword evidence="2" id="KW-1185">Reference proteome</keyword>
<dbReference type="EMBL" id="ML120395">
    <property type="protein sequence ID" value="RPA98493.1"/>
    <property type="molecule type" value="Genomic_DNA"/>
</dbReference>
<reference evidence="1 2" key="1">
    <citation type="journal article" date="2018" name="Nat. Ecol. Evol.">
        <title>Pezizomycetes genomes reveal the molecular basis of ectomycorrhizal truffle lifestyle.</title>
        <authorList>
            <person name="Murat C."/>
            <person name="Payen T."/>
            <person name="Noel B."/>
            <person name="Kuo A."/>
            <person name="Morin E."/>
            <person name="Chen J."/>
            <person name="Kohler A."/>
            <person name="Krizsan K."/>
            <person name="Balestrini R."/>
            <person name="Da Silva C."/>
            <person name="Montanini B."/>
            <person name="Hainaut M."/>
            <person name="Levati E."/>
            <person name="Barry K.W."/>
            <person name="Belfiori B."/>
            <person name="Cichocki N."/>
            <person name="Clum A."/>
            <person name="Dockter R.B."/>
            <person name="Fauchery L."/>
            <person name="Guy J."/>
            <person name="Iotti M."/>
            <person name="Le Tacon F."/>
            <person name="Lindquist E.A."/>
            <person name="Lipzen A."/>
            <person name="Malagnac F."/>
            <person name="Mello A."/>
            <person name="Molinier V."/>
            <person name="Miyauchi S."/>
            <person name="Poulain J."/>
            <person name="Riccioni C."/>
            <person name="Rubini A."/>
            <person name="Sitrit Y."/>
            <person name="Splivallo R."/>
            <person name="Traeger S."/>
            <person name="Wang M."/>
            <person name="Zifcakova L."/>
            <person name="Wipf D."/>
            <person name="Zambonelli A."/>
            <person name="Paolocci F."/>
            <person name="Nowrousian M."/>
            <person name="Ottonello S."/>
            <person name="Baldrian P."/>
            <person name="Spatafora J.W."/>
            <person name="Henrissat B."/>
            <person name="Nagy L.G."/>
            <person name="Aury J.M."/>
            <person name="Wincker P."/>
            <person name="Grigoriev I.V."/>
            <person name="Bonfante P."/>
            <person name="Martin F.M."/>
        </authorList>
    </citation>
    <scope>NUCLEOTIDE SEQUENCE [LARGE SCALE GENOMIC DNA]</scope>
    <source>
        <strain evidence="1 2">120613-1</strain>
    </source>
</reference>
<dbReference type="AlphaFoldDB" id="A0A3N4JJR6"/>
<evidence type="ECO:0000313" key="1">
    <source>
        <dbReference type="EMBL" id="RPA98493.1"/>
    </source>
</evidence>
<protein>
    <submittedName>
        <fullName evidence="1">Uncharacterized protein</fullName>
    </submittedName>
</protein>
<dbReference type="Proteomes" id="UP000276215">
    <property type="component" value="Unassembled WGS sequence"/>
</dbReference>
<organism evidence="1 2">
    <name type="scientific">Choiromyces venosus 120613-1</name>
    <dbReference type="NCBI Taxonomy" id="1336337"/>
    <lineage>
        <taxon>Eukaryota</taxon>
        <taxon>Fungi</taxon>
        <taxon>Dikarya</taxon>
        <taxon>Ascomycota</taxon>
        <taxon>Pezizomycotina</taxon>
        <taxon>Pezizomycetes</taxon>
        <taxon>Pezizales</taxon>
        <taxon>Tuberaceae</taxon>
        <taxon>Choiromyces</taxon>
    </lineage>
</organism>